<protein>
    <recommendedName>
        <fullName evidence="1">CheW-like domain-containing protein</fullName>
    </recommendedName>
</protein>
<dbReference type="RefSeq" id="WP_007254609.1">
    <property type="nucleotide sequence ID" value="NZ_CH724107.1"/>
</dbReference>
<dbReference type="Gene3D" id="2.40.50.180">
    <property type="entry name" value="CheA-289, Domain 4"/>
    <property type="match status" value="1"/>
</dbReference>
<dbReference type="GO" id="GO:0005829">
    <property type="term" value="C:cytosol"/>
    <property type="evidence" value="ECO:0007669"/>
    <property type="project" value="TreeGrafter"/>
</dbReference>
<evidence type="ECO:0000313" key="2">
    <source>
        <dbReference type="EMBL" id="EAR52519.1"/>
    </source>
</evidence>
<sequence>MPDPAPALLEVISFHVAGQSFCLDVRQVREIRRWSPVTLLPRTPAYMLGVINLRGAVIPVLDLAARLGLGETRPSERHVIIVATLGAQAAGLRRRRRHPEHP</sequence>
<dbReference type="PANTHER" id="PTHR22617:SF23">
    <property type="entry name" value="CHEMOTAXIS PROTEIN CHEW"/>
    <property type="match status" value="1"/>
</dbReference>
<dbReference type="HOGENOM" id="CLU_2274471_0_0_5"/>
<dbReference type="GO" id="GO:0006935">
    <property type="term" value="P:chemotaxis"/>
    <property type="evidence" value="ECO:0007669"/>
    <property type="project" value="InterPro"/>
</dbReference>
<dbReference type="InterPro" id="IPR039315">
    <property type="entry name" value="CheW"/>
</dbReference>
<gene>
    <name evidence="2" type="ORF">OG2516_05408</name>
</gene>
<name>Q2CIS0_OCEGH</name>
<dbReference type="OrthoDB" id="9794382at2"/>
<comment type="caution">
    <text evidence="2">The sequence shown here is derived from an EMBL/GenBank/DDBJ whole genome shotgun (WGS) entry which is preliminary data.</text>
</comment>
<dbReference type="STRING" id="314256.OG2516_05408"/>
<dbReference type="AlphaFoldDB" id="Q2CIS0"/>
<dbReference type="SUPFAM" id="SSF50341">
    <property type="entry name" value="CheW-like"/>
    <property type="match status" value="1"/>
</dbReference>
<dbReference type="GO" id="GO:0007165">
    <property type="term" value="P:signal transduction"/>
    <property type="evidence" value="ECO:0007669"/>
    <property type="project" value="InterPro"/>
</dbReference>
<dbReference type="SMART" id="SM00260">
    <property type="entry name" value="CheW"/>
    <property type="match status" value="1"/>
</dbReference>
<dbReference type="InterPro" id="IPR036061">
    <property type="entry name" value="CheW-like_dom_sf"/>
</dbReference>
<evidence type="ECO:0000259" key="1">
    <source>
        <dbReference type="PROSITE" id="PS50851"/>
    </source>
</evidence>
<organism evidence="2 3">
    <name type="scientific">Oceanicola granulosus (strain ATCC BAA-861 / DSM 15982 / KCTC 12143 / HTCC2516)</name>
    <dbReference type="NCBI Taxonomy" id="314256"/>
    <lineage>
        <taxon>Bacteria</taxon>
        <taxon>Pseudomonadati</taxon>
        <taxon>Pseudomonadota</taxon>
        <taxon>Alphaproteobacteria</taxon>
        <taxon>Rhodobacterales</taxon>
        <taxon>Roseobacteraceae</taxon>
        <taxon>Oceanicola</taxon>
    </lineage>
</organism>
<keyword evidence="3" id="KW-1185">Reference proteome</keyword>
<dbReference type="EMBL" id="AAOT01000003">
    <property type="protein sequence ID" value="EAR52519.1"/>
    <property type="molecule type" value="Genomic_DNA"/>
</dbReference>
<reference evidence="2 3" key="1">
    <citation type="journal article" date="2010" name="J. Bacteriol.">
        <title>Genome sequences of Oceanicola granulosus HTCC2516(T) and Oceanicola batsensis HTCC2597(TDelta).</title>
        <authorList>
            <person name="Thrash J.C."/>
            <person name="Cho J.C."/>
            <person name="Vergin K.L."/>
            <person name="Giovannoni S.J."/>
        </authorList>
    </citation>
    <scope>NUCLEOTIDE SEQUENCE [LARGE SCALE GENOMIC DNA]</scope>
    <source>
        <strain evidence="3">ATCC BAA-861 / DSM 15982 / KCTC 12143 / HTCC2516</strain>
    </source>
</reference>
<feature type="domain" description="CheW-like" evidence="1">
    <location>
        <begin position="8"/>
        <end position="102"/>
    </location>
</feature>
<evidence type="ECO:0000313" key="3">
    <source>
        <dbReference type="Proteomes" id="UP000003635"/>
    </source>
</evidence>
<dbReference type="eggNOG" id="COG0835">
    <property type="taxonomic scope" value="Bacteria"/>
</dbReference>
<dbReference type="PANTHER" id="PTHR22617">
    <property type="entry name" value="CHEMOTAXIS SENSOR HISTIDINE KINASE-RELATED"/>
    <property type="match status" value="1"/>
</dbReference>
<proteinExistence type="predicted"/>
<dbReference type="InterPro" id="IPR002545">
    <property type="entry name" value="CheW-lke_dom"/>
</dbReference>
<accession>Q2CIS0</accession>
<dbReference type="Pfam" id="PF01584">
    <property type="entry name" value="CheW"/>
    <property type="match status" value="1"/>
</dbReference>
<dbReference type="Proteomes" id="UP000003635">
    <property type="component" value="Unassembled WGS sequence"/>
</dbReference>
<dbReference type="PROSITE" id="PS50851">
    <property type="entry name" value="CHEW"/>
    <property type="match status" value="1"/>
</dbReference>